<evidence type="ECO:0000259" key="6">
    <source>
        <dbReference type="Pfam" id="PF00962"/>
    </source>
</evidence>
<dbReference type="PANTHER" id="PTHR43114">
    <property type="entry name" value="ADENINE DEAMINASE"/>
    <property type="match status" value="1"/>
</dbReference>
<dbReference type="AlphaFoldDB" id="A0A1J5RKH8"/>
<feature type="domain" description="Adenosine deaminase" evidence="6">
    <location>
        <begin position="23"/>
        <end position="332"/>
    </location>
</feature>
<sequence length="357" mass="38785">MSAARTLAEPGREALIAAVCAAPKAELHVHIEGTLEPELAFALARRNGVTLRWPSSAELRAAYAFDSLQSFLDLYYAGCDVLRTEQDFFDLAWAYFQRAAADHVVRAEVFFDPQSHTARGIGFDVFMPGLLRAARRAQDELGMRADYILCVLRHLSEDDGLATLEAARPWREHIIGLGLDSSERGNSPEKFAHLYAQARAQGLRLVAHAGEEGPAAYVRDALDLLGAERIDHGVHAADDPALVRRLAAEGVALTVCPLSNVKLRVFPDMAAHNLPALLHAGVKVMVNSDDPAYFGGYVNANYQALLAAHPELNSADAYRLLRNSLEASFAPAGPIAAWTARLDAHWQAQGLPMPPPA</sequence>
<comment type="cofactor">
    <cofactor evidence="1">
        <name>Zn(2+)</name>
        <dbReference type="ChEBI" id="CHEBI:29105"/>
    </cofactor>
</comment>
<dbReference type="GO" id="GO:0046872">
    <property type="term" value="F:metal ion binding"/>
    <property type="evidence" value="ECO:0007669"/>
    <property type="project" value="UniProtKB-KW"/>
</dbReference>
<dbReference type="EC" id="3.5.4.2" evidence="7"/>
<dbReference type="InterPro" id="IPR032466">
    <property type="entry name" value="Metal_Hydrolase"/>
</dbReference>
<evidence type="ECO:0000313" key="7">
    <source>
        <dbReference type="EMBL" id="OIQ88645.1"/>
    </source>
</evidence>
<dbReference type="InterPro" id="IPR028892">
    <property type="entry name" value="ADE"/>
</dbReference>
<dbReference type="GO" id="GO:0005829">
    <property type="term" value="C:cytosol"/>
    <property type="evidence" value="ECO:0007669"/>
    <property type="project" value="TreeGrafter"/>
</dbReference>
<dbReference type="SUPFAM" id="SSF51556">
    <property type="entry name" value="Metallo-dependent hydrolases"/>
    <property type="match status" value="1"/>
</dbReference>
<evidence type="ECO:0000256" key="3">
    <source>
        <dbReference type="ARBA" id="ARBA00022801"/>
    </source>
</evidence>
<accession>A0A1J5RKH8</accession>
<keyword evidence="3 7" id="KW-0378">Hydrolase</keyword>
<proteinExistence type="inferred from homology"/>
<dbReference type="HAMAP" id="MF_01962">
    <property type="entry name" value="Adenine_deaminase"/>
    <property type="match status" value="1"/>
</dbReference>
<dbReference type="InterPro" id="IPR006330">
    <property type="entry name" value="Ado/ade_deaminase"/>
</dbReference>
<dbReference type="GO" id="GO:0043103">
    <property type="term" value="P:hypoxanthine salvage"/>
    <property type="evidence" value="ECO:0007669"/>
    <property type="project" value="TreeGrafter"/>
</dbReference>
<dbReference type="Gene3D" id="3.20.20.140">
    <property type="entry name" value="Metal-dependent hydrolases"/>
    <property type="match status" value="1"/>
</dbReference>
<organism evidence="7">
    <name type="scientific">mine drainage metagenome</name>
    <dbReference type="NCBI Taxonomy" id="410659"/>
    <lineage>
        <taxon>unclassified sequences</taxon>
        <taxon>metagenomes</taxon>
        <taxon>ecological metagenomes</taxon>
    </lineage>
</organism>
<reference evidence="7" key="1">
    <citation type="submission" date="2016-10" db="EMBL/GenBank/DDBJ databases">
        <title>Sequence of Gallionella enrichment culture.</title>
        <authorList>
            <person name="Poehlein A."/>
            <person name="Muehling M."/>
            <person name="Daniel R."/>
        </authorList>
    </citation>
    <scope>NUCLEOTIDE SEQUENCE</scope>
</reference>
<dbReference type="GO" id="GO:0009117">
    <property type="term" value="P:nucleotide metabolic process"/>
    <property type="evidence" value="ECO:0007669"/>
    <property type="project" value="UniProtKB-KW"/>
</dbReference>
<protein>
    <submittedName>
        <fullName evidence="7">Adenine deaminase</fullName>
        <ecNumber evidence="7">3.5.4.2</ecNumber>
    </submittedName>
</protein>
<evidence type="ECO:0000256" key="5">
    <source>
        <dbReference type="ARBA" id="ARBA00023080"/>
    </source>
</evidence>
<evidence type="ECO:0000256" key="1">
    <source>
        <dbReference type="ARBA" id="ARBA00001947"/>
    </source>
</evidence>
<evidence type="ECO:0000256" key="2">
    <source>
        <dbReference type="ARBA" id="ARBA00022723"/>
    </source>
</evidence>
<dbReference type="EMBL" id="MLJW01000364">
    <property type="protein sequence ID" value="OIQ88645.1"/>
    <property type="molecule type" value="Genomic_DNA"/>
</dbReference>
<comment type="caution">
    <text evidence="7">The sequence shown here is derived from an EMBL/GenBank/DDBJ whole genome shotgun (WGS) entry which is preliminary data.</text>
</comment>
<dbReference type="Pfam" id="PF00962">
    <property type="entry name" value="A_deaminase"/>
    <property type="match status" value="1"/>
</dbReference>
<dbReference type="NCBIfam" id="NF006850">
    <property type="entry name" value="PRK09358.1-6"/>
    <property type="match status" value="1"/>
</dbReference>
<keyword evidence="2" id="KW-0479">Metal-binding</keyword>
<dbReference type="GO" id="GO:0000034">
    <property type="term" value="F:adenine deaminase activity"/>
    <property type="evidence" value="ECO:0007669"/>
    <property type="project" value="UniProtKB-EC"/>
</dbReference>
<evidence type="ECO:0000256" key="4">
    <source>
        <dbReference type="ARBA" id="ARBA00022833"/>
    </source>
</evidence>
<dbReference type="GO" id="GO:0006146">
    <property type="term" value="P:adenine catabolic process"/>
    <property type="evidence" value="ECO:0007669"/>
    <property type="project" value="InterPro"/>
</dbReference>
<dbReference type="CDD" id="cd01320">
    <property type="entry name" value="ADA"/>
    <property type="match status" value="1"/>
</dbReference>
<name>A0A1J5RKH8_9ZZZZ</name>
<dbReference type="InterPro" id="IPR001365">
    <property type="entry name" value="A_deaminase_dom"/>
</dbReference>
<dbReference type="NCBIfam" id="TIGR01430">
    <property type="entry name" value="aden_deam"/>
    <property type="match status" value="1"/>
</dbReference>
<dbReference type="PANTHER" id="PTHR43114:SF6">
    <property type="entry name" value="ADENINE DEAMINASE"/>
    <property type="match status" value="1"/>
</dbReference>
<gene>
    <name evidence="7" type="ORF">GALL_294680</name>
</gene>
<keyword evidence="5" id="KW-0546">Nucleotide metabolism</keyword>
<keyword evidence="4" id="KW-0862">Zinc</keyword>